<dbReference type="Proteomes" id="UP001354989">
    <property type="component" value="Chromosome"/>
</dbReference>
<keyword evidence="2" id="KW-1185">Reference proteome</keyword>
<sequence>MSKALLATIAGDVSPEALVQCQHLSDDEAAQVLTVFNL</sequence>
<proteinExistence type="predicted"/>
<organism evidence="1 2">
    <name type="scientific">Persicobacter psychrovividus</name>
    <dbReference type="NCBI Taxonomy" id="387638"/>
    <lineage>
        <taxon>Bacteria</taxon>
        <taxon>Pseudomonadati</taxon>
        <taxon>Bacteroidota</taxon>
        <taxon>Cytophagia</taxon>
        <taxon>Cytophagales</taxon>
        <taxon>Persicobacteraceae</taxon>
        <taxon>Persicobacter</taxon>
    </lineage>
</organism>
<gene>
    <name evidence="1" type="ORF">PEPS_05740</name>
</gene>
<name>A0ABM7VBI9_9BACT</name>
<accession>A0ABM7VBI9</accession>
<dbReference type="EMBL" id="AP025292">
    <property type="protein sequence ID" value="BDC98293.1"/>
    <property type="molecule type" value="Genomic_DNA"/>
</dbReference>
<protein>
    <submittedName>
        <fullName evidence="1">Uncharacterized protein</fullName>
    </submittedName>
</protein>
<reference evidence="1 2" key="1">
    <citation type="submission" date="2021-12" db="EMBL/GenBank/DDBJ databases">
        <title>Genome sequencing of bacteria with rrn-lacking chromosome and rrn-plasmid.</title>
        <authorList>
            <person name="Anda M."/>
            <person name="Iwasaki W."/>
        </authorList>
    </citation>
    <scope>NUCLEOTIDE SEQUENCE [LARGE SCALE GENOMIC DNA]</scope>
    <source>
        <strain evidence="1 2">NBRC 101262</strain>
    </source>
</reference>
<evidence type="ECO:0000313" key="1">
    <source>
        <dbReference type="EMBL" id="BDC98293.1"/>
    </source>
</evidence>
<evidence type="ECO:0000313" key="2">
    <source>
        <dbReference type="Proteomes" id="UP001354989"/>
    </source>
</evidence>